<dbReference type="EMBL" id="LGRX02000890">
    <property type="protein sequence ID" value="KAK3287350.1"/>
    <property type="molecule type" value="Genomic_DNA"/>
</dbReference>
<evidence type="ECO:0000256" key="1">
    <source>
        <dbReference type="SAM" id="Phobius"/>
    </source>
</evidence>
<proteinExistence type="predicted"/>
<feature type="transmembrane region" description="Helical" evidence="1">
    <location>
        <begin position="12"/>
        <end position="31"/>
    </location>
</feature>
<evidence type="ECO:0000313" key="3">
    <source>
        <dbReference type="Proteomes" id="UP001190700"/>
    </source>
</evidence>
<gene>
    <name evidence="2" type="ORF">CYMTET_5131</name>
</gene>
<feature type="transmembrane region" description="Helical" evidence="1">
    <location>
        <begin position="123"/>
        <end position="140"/>
    </location>
</feature>
<keyword evidence="1" id="KW-0472">Membrane</keyword>
<reference evidence="2 3" key="1">
    <citation type="journal article" date="2015" name="Genome Biol. Evol.">
        <title>Comparative Genomics of a Bacterivorous Green Alga Reveals Evolutionary Causalities and Consequences of Phago-Mixotrophic Mode of Nutrition.</title>
        <authorList>
            <person name="Burns J.A."/>
            <person name="Paasch A."/>
            <person name="Narechania A."/>
            <person name="Kim E."/>
        </authorList>
    </citation>
    <scope>NUCLEOTIDE SEQUENCE [LARGE SCALE GENOMIC DNA]</scope>
    <source>
        <strain evidence="2 3">PLY_AMNH</strain>
    </source>
</reference>
<organism evidence="2 3">
    <name type="scientific">Cymbomonas tetramitiformis</name>
    <dbReference type="NCBI Taxonomy" id="36881"/>
    <lineage>
        <taxon>Eukaryota</taxon>
        <taxon>Viridiplantae</taxon>
        <taxon>Chlorophyta</taxon>
        <taxon>Pyramimonadophyceae</taxon>
        <taxon>Pyramimonadales</taxon>
        <taxon>Pyramimonadaceae</taxon>
        <taxon>Cymbomonas</taxon>
    </lineage>
</organism>
<feature type="transmembrane region" description="Helical" evidence="1">
    <location>
        <begin position="213"/>
        <end position="232"/>
    </location>
</feature>
<comment type="caution">
    <text evidence="2">The sequence shown here is derived from an EMBL/GenBank/DDBJ whole genome shotgun (WGS) entry which is preliminary data.</text>
</comment>
<keyword evidence="1" id="KW-1133">Transmembrane helix</keyword>
<feature type="transmembrane region" description="Helical" evidence="1">
    <location>
        <begin position="89"/>
        <end position="111"/>
    </location>
</feature>
<dbReference type="Proteomes" id="UP001190700">
    <property type="component" value="Unassembled WGS sequence"/>
</dbReference>
<name>A0AAE0GZS1_9CHLO</name>
<keyword evidence="3" id="KW-1185">Reference proteome</keyword>
<accession>A0AAE0GZS1</accession>
<feature type="transmembrane region" description="Helical" evidence="1">
    <location>
        <begin position="43"/>
        <end position="61"/>
    </location>
</feature>
<feature type="transmembrane region" description="Helical" evidence="1">
    <location>
        <begin position="152"/>
        <end position="171"/>
    </location>
</feature>
<keyword evidence="1" id="KW-0812">Transmembrane</keyword>
<protein>
    <submittedName>
        <fullName evidence="2">Uncharacterized protein</fullName>
    </submittedName>
</protein>
<evidence type="ECO:0000313" key="2">
    <source>
        <dbReference type="EMBL" id="KAK3287350.1"/>
    </source>
</evidence>
<dbReference type="AlphaFoldDB" id="A0AAE0GZS1"/>
<feature type="transmembrane region" description="Helical" evidence="1">
    <location>
        <begin position="183"/>
        <end position="201"/>
    </location>
</feature>
<sequence>MASPVDIFSKDNGVTALFELPLVLACSVNVLVISRVAPARTSFLWATGFLSIGIAASFGFIRFKFEEKKSSSIIGDNFDVESYELIRTVHYTLAKVAGCLGVLGFACGAVSSFSINGLKRNSISIPFFLALSCMSIMLGVKSSMATTGKEAGEIALIAQVPTLIVCIFTAVRNFRKSRIACGMFLTGILAFAAGGLLSDSIPKEGLPLSPVDYLHLCFTAAFLLIGGAVTLVEKRRAMVEKMVKSN</sequence>